<name>A0A0F9PEI2_9ZZZZ</name>
<gene>
    <name evidence="1" type="ORF">LCGC14_0853260</name>
</gene>
<comment type="caution">
    <text evidence="1">The sequence shown here is derived from an EMBL/GenBank/DDBJ whole genome shotgun (WGS) entry which is preliminary data.</text>
</comment>
<protein>
    <submittedName>
        <fullName evidence="1">Uncharacterized protein</fullName>
    </submittedName>
</protein>
<dbReference type="Pfam" id="PF23907">
    <property type="entry name" value="DUF7249"/>
    <property type="match status" value="1"/>
</dbReference>
<evidence type="ECO:0000313" key="1">
    <source>
        <dbReference type="EMBL" id="KKN28559.1"/>
    </source>
</evidence>
<reference evidence="1" key="1">
    <citation type="journal article" date="2015" name="Nature">
        <title>Complex archaea that bridge the gap between prokaryotes and eukaryotes.</title>
        <authorList>
            <person name="Spang A."/>
            <person name="Saw J.H."/>
            <person name="Jorgensen S.L."/>
            <person name="Zaremba-Niedzwiedzka K."/>
            <person name="Martijn J."/>
            <person name="Lind A.E."/>
            <person name="van Eijk R."/>
            <person name="Schleper C."/>
            <person name="Guy L."/>
            <person name="Ettema T.J."/>
        </authorList>
    </citation>
    <scope>NUCLEOTIDE SEQUENCE</scope>
</reference>
<accession>A0A0F9PEI2</accession>
<dbReference type="EMBL" id="LAZR01002552">
    <property type="protein sequence ID" value="KKN28559.1"/>
    <property type="molecule type" value="Genomic_DNA"/>
</dbReference>
<organism evidence="1">
    <name type="scientific">marine sediment metagenome</name>
    <dbReference type="NCBI Taxonomy" id="412755"/>
    <lineage>
        <taxon>unclassified sequences</taxon>
        <taxon>metagenomes</taxon>
        <taxon>ecological metagenomes</taxon>
    </lineage>
</organism>
<sequence>MTTATDTTYNGWTNYETWNVKLWLDNDEATQELQHEWSRQAKLQLYDDKTCVVACLARSFVEEMAPTLTGTYEDLLATAIQNVNFMEIARHILEDSE</sequence>
<proteinExistence type="predicted"/>
<dbReference type="AlphaFoldDB" id="A0A0F9PEI2"/>
<dbReference type="InterPro" id="IPR055673">
    <property type="entry name" value="DUF7249"/>
</dbReference>